<feature type="region of interest" description="Disordered" evidence="1">
    <location>
        <begin position="206"/>
        <end position="246"/>
    </location>
</feature>
<dbReference type="EMBL" id="KN833737">
    <property type="protein sequence ID" value="KIK22663.1"/>
    <property type="molecule type" value="Genomic_DNA"/>
</dbReference>
<accession>A0A0C9ZSC9</accession>
<dbReference type="Proteomes" id="UP000054018">
    <property type="component" value="Unassembled WGS sequence"/>
</dbReference>
<dbReference type="AlphaFoldDB" id="A0A0C9ZSC9"/>
<proteinExistence type="predicted"/>
<reference evidence="2 3" key="1">
    <citation type="submission" date="2014-04" db="EMBL/GenBank/DDBJ databases">
        <authorList>
            <consortium name="DOE Joint Genome Institute"/>
            <person name="Kuo A."/>
            <person name="Kohler A."/>
            <person name="Costa M.D."/>
            <person name="Nagy L.G."/>
            <person name="Floudas D."/>
            <person name="Copeland A."/>
            <person name="Barry K.W."/>
            <person name="Cichocki N."/>
            <person name="Veneault-Fourrey C."/>
            <person name="LaButti K."/>
            <person name="Lindquist E.A."/>
            <person name="Lipzen A."/>
            <person name="Lundell T."/>
            <person name="Morin E."/>
            <person name="Murat C."/>
            <person name="Sun H."/>
            <person name="Tunlid A."/>
            <person name="Henrissat B."/>
            <person name="Grigoriev I.V."/>
            <person name="Hibbett D.S."/>
            <person name="Martin F."/>
            <person name="Nordberg H.P."/>
            <person name="Cantor M.N."/>
            <person name="Hua S.X."/>
        </authorList>
    </citation>
    <scope>NUCLEOTIDE SEQUENCE [LARGE SCALE GENOMIC DNA]</scope>
    <source>
        <strain evidence="2 3">441</strain>
    </source>
</reference>
<evidence type="ECO:0000313" key="3">
    <source>
        <dbReference type="Proteomes" id="UP000054018"/>
    </source>
</evidence>
<evidence type="ECO:0000313" key="2">
    <source>
        <dbReference type="EMBL" id="KIK22663.1"/>
    </source>
</evidence>
<evidence type="ECO:0000256" key="1">
    <source>
        <dbReference type="SAM" id="MobiDB-lite"/>
    </source>
</evidence>
<name>A0A0C9ZSC9_9AGAM</name>
<gene>
    <name evidence="2" type="ORF">PISMIDRAFT_11510</name>
</gene>
<dbReference type="HOGENOM" id="CLU_043570_0_0_1"/>
<sequence>MSTSKATTSHQPIYIPPDTICKEIPKRQAKNMEALAAVMREILDKAAEEDVAQEWMERFEEVLGQIEGLRTFAANMGTEVPRYPEETEEVISSSFMMLVGKTAQLPSSSALVGSKVRHSCQQQEKAAMVDEGSKGTSHATNLVAVKAAAASAHEALAVKQEQAAVIDNSTSMMQGLRSGRGIQCMWKGGVACEACHIGKKKCNKAGKLGRKCKNPDVPPASSASTSKRARMTPVPPPSSSAPPKATLKVRPQVISQPAPAAGAPPSLPMPQGIPSVSVSTLPGVLLFPPVV</sequence>
<reference evidence="3" key="2">
    <citation type="submission" date="2015-01" db="EMBL/GenBank/DDBJ databases">
        <title>Evolutionary Origins and Diversification of the Mycorrhizal Mutualists.</title>
        <authorList>
            <consortium name="DOE Joint Genome Institute"/>
            <consortium name="Mycorrhizal Genomics Consortium"/>
            <person name="Kohler A."/>
            <person name="Kuo A."/>
            <person name="Nagy L.G."/>
            <person name="Floudas D."/>
            <person name="Copeland A."/>
            <person name="Barry K.W."/>
            <person name="Cichocki N."/>
            <person name="Veneault-Fourrey C."/>
            <person name="LaButti K."/>
            <person name="Lindquist E.A."/>
            <person name="Lipzen A."/>
            <person name="Lundell T."/>
            <person name="Morin E."/>
            <person name="Murat C."/>
            <person name="Riley R."/>
            <person name="Ohm R."/>
            <person name="Sun H."/>
            <person name="Tunlid A."/>
            <person name="Henrissat B."/>
            <person name="Grigoriev I.V."/>
            <person name="Hibbett D.S."/>
            <person name="Martin F."/>
        </authorList>
    </citation>
    <scope>NUCLEOTIDE SEQUENCE [LARGE SCALE GENOMIC DNA]</scope>
    <source>
        <strain evidence="3">441</strain>
    </source>
</reference>
<protein>
    <submittedName>
        <fullName evidence="2">Uncharacterized protein</fullName>
    </submittedName>
</protein>
<keyword evidence="3" id="KW-1185">Reference proteome</keyword>
<organism evidence="2 3">
    <name type="scientific">Pisolithus microcarpus 441</name>
    <dbReference type="NCBI Taxonomy" id="765257"/>
    <lineage>
        <taxon>Eukaryota</taxon>
        <taxon>Fungi</taxon>
        <taxon>Dikarya</taxon>
        <taxon>Basidiomycota</taxon>
        <taxon>Agaricomycotina</taxon>
        <taxon>Agaricomycetes</taxon>
        <taxon>Agaricomycetidae</taxon>
        <taxon>Boletales</taxon>
        <taxon>Sclerodermatineae</taxon>
        <taxon>Pisolithaceae</taxon>
        <taxon>Pisolithus</taxon>
    </lineage>
</organism>